<keyword evidence="2" id="KW-0812">Transmembrane</keyword>
<name>A0AA39Z304_9PEZI</name>
<keyword evidence="2" id="KW-1133">Transmembrane helix</keyword>
<dbReference type="InterPro" id="IPR021514">
    <property type="entry name" value="DUF3176"/>
</dbReference>
<dbReference type="PANTHER" id="PTHR35394:SF5">
    <property type="entry name" value="DUF3176 DOMAIN-CONTAINING PROTEIN"/>
    <property type="match status" value="1"/>
</dbReference>
<proteinExistence type="predicted"/>
<feature type="transmembrane region" description="Helical" evidence="2">
    <location>
        <begin position="79"/>
        <end position="101"/>
    </location>
</feature>
<reference evidence="3" key="1">
    <citation type="submission" date="2023-06" db="EMBL/GenBank/DDBJ databases">
        <title>Genome-scale phylogeny and comparative genomics of the fungal order Sordariales.</title>
        <authorList>
            <consortium name="Lawrence Berkeley National Laboratory"/>
            <person name="Hensen N."/>
            <person name="Bonometti L."/>
            <person name="Westerberg I."/>
            <person name="Brannstrom I.O."/>
            <person name="Guillou S."/>
            <person name="Cros-Aarteil S."/>
            <person name="Calhoun S."/>
            <person name="Haridas S."/>
            <person name="Kuo A."/>
            <person name="Mondo S."/>
            <person name="Pangilinan J."/>
            <person name="Riley R."/>
            <person name="Labutti K."/>
            <person name="Andreopoulos B."/>
            <person name="Lipzen A."/>
            <person name="Chen C."/>
            <person name="Yanf M."/>
            <person name="Daum C."/>
            <person name="Ng V."/>
            <person name="Clum A."/>
            <person name="Steindorff A."/>
            <person name="Ohm R."/>
            <person name="Martin F."/>
            <person name="Silar P."/>
            <person name="Natvig D."/>
            <person name="Lalanne C."/>
            <person name="Gautier V."/>
            <person name="Ament-Velasquez S.L."/>
            <person name="Kruys A."/>
            <person name="Hutchinson M.I."/>
            <person name="Powell A.J."/>
            <person name="Barry K."/>
            <person name="Miller A.N."/>
            <person name="Grigoriev I.V."/>
            <person name="Debuchy R."/>
            <person name="Gladieux P."/>
            <person name="Thoren M.H."/>
            <person name="Johannesson H."/>
        </authorList>
    </citation>
    <scope>NUCLEOTIDE SEQUENCE</scope>
    <source>
        <strain evidence="3">CBS 307.81</strain>
    </source>
</reference>
<evidence type="ECO:0000256" key="1">
    <source>
        <dbReference type="SAM" id="MobiDB-lite"/>
    </source>
</evidence>
<dbReference type="Proteomes" id="UP001174997">
    <property type="component" value="Unassembled WGS sequence"/>
</dbReference>
<feature type="transmembrane region" description="Helical" evidence="2">
    <location>
        <begin position="531"/>
        <end position="551"/>
    </location>
</feature>
<feature type="region of interest" description="Disordered" evidence="1">
    <location>
        <begin position="582"/>
        <end position="623"/>
    </location>
</feature>
<organism evidence="3 4">
    <name type="scientific">Cercophora samala</name>
    <dbReference type="NCBI Taxonomy" id="330535"/>
    <lineage>
        <taxon>Eukaryota</taxon>
        <taxon>Fungi</taxon>
        <taxon>Dikarya</taxon>
        <taxon>Ascomycota</taxon>
        <taxon>Pezizomycotina</taxon>
        <taxon>Sordariomycetes</taxon>
        <taxon>Sordariomycetidae</taxon>
        <taxon>Sordariales</taxon>
        <taxon>Lasiosphaeriaceae</taxon>
        <taxon>Cercophora</taxon>
    </lineage>
</organism>
<gene>
    <name evidence="3" type="ORF">QBC41DRAFT_329668</name>
</gene>
<dbReference type="PANTHER" id="PTHR35394">
    <property type="entry name" value="DUF3176 DOMAIN-CONTAINING PROTEIN"/>
    <property type="match status" value="1"/>
</dbReference>
<evidence type="ECO:0000256" key="2">
    <source>
        <dbReference type="SAM" id="Phobius"/>
    </source>
</evidence>
<keyword evidence="2" id="KW-0472">Membrane</keyword>
<accession>A0AA39Z304</accession>
<dbReference type="EMBL" id="JAULSY010000139">
    <property type="protein sequence ID" value="KAK0662517.1"/>
    <property type="molecule type" value="Genomic_DNA"/>
</dbReference>
<feature type="transmembrane region" description="Helical" evidence="2">
    <location>
        <begin position="557"/>
        <end position="575"/>
    </location>
</feature>
<dbReference type="AlphaFoldDB" id="A0AA39Z304"/>
<protein>
    <submittedName>
        <fullName evidence="3">Uncharacterized protein</fullName>
    </submittedName>
</protein>
<evidence type="ECO:0000313" key="3">
    <source>
        <dbReference type="EMBL" id="KAK0662517.1"/>
    </source>
</evidence>
<feature type="transmembrane region" description="Helical" evidence="2">
    <location>
        <begin position="121"/>
        <end position="142"/>
    </location>
</feature>
<sequence length="648" mass="71723">MTPNAAPHEEQTGTDMVQHPLLQSLDTTTLCGSNESLSITLPRVSLQSTSATDPEEELQPALLPIRKPDYRFRRALKSWWAELASMALSGLVCLPIIVGILRSYDGRSLAEWALPVTPNAIIAFISTICRTAFIYALVQALAQQRWNWYKSPRSLGDFRVFDEAPGAIWGSFHLMIKMRGSPLGVTTCLILITSIVTSTLTQSALTYPVHSVPLEGNDSAVIMKNNGYLPGKTFHDVRDLSGHTFELRLKSSLMLPPFQAWPSQLPSCKSTNCTWPEFSTMEVCVNISDVSNLLQDVDEEQLPGGTNVDDSLSLTKFSLPNGVNWSANWNQSLPGDLAEDVGITAGVTLDWMLPDRPPDFNSLSFSGTDGQKAELMSLFIFRSRTRLVYEVLLHYCINRYSISTSENIVKSRRISSSSKTGLRDNSGLAIRWLVDALEPDNIYPIHLWAHQATSDKLKNIFSEKGSRENWFGEVLGGWLGTGDSEQVVRNISRNLAVELSNGLLESGNTSVSQVNGTAWQQEVRISVHWEWLALIVAQVCLSLIILMLVIIQTAELGLPVVKSSILPVFFAVGLADRTKIENEHHRGTAKPTAPGLTDEERDIGNIEKTSPNPNKKDTTTPKESYALLGELQQTKNGKWVLKSVYREG</sequence>
<dbReference type="Pfam" id="PF11374">
    <property type="entry name" value="DUF3176"/>
    <property type="match status" value="1"/>
</dbReference>
<keyword evidence="4" id="KW-1185">Reference proteome</keyword>
<evidence type="ECO:0000313" key="4">
    <source>
        <dbReference type="Proteomes" id="UP001174997"/>
    </source>
</evidence>
<comment type="caution">
    <text evidence="3">The sequence shown here is derived from an EMBL/GenBank/DDBJ whole genome shotgun (WGS) entry which is preliminary data.</text>
</comment>